<evidence type="ECO:0000313" key="2">
    <source>
        <dbReference type="EMBL" id="KAJ6690884.1"/>
    </source>
</evidence>
<dbReference type="PANTHER" id="PTHR12858">
    <property type="entry name" value="RIBOSOME BIOGENESIS PROTEIN"/>
    <property type="match status" value="1"/>
</dbReference>
<dbReference type="GO" id="GO:0000462">
    <property type="term" value="P:maturation of SSU-rRNA from tricistronic rRNA transcript (SSU-rRNA, 5.8S rRNA, LSU-rRNA)"/>
    <property type="evidence" value="ECO:0007669"/>
    <property type="project" value="TreeGrafter"/>
</dbReference>
<dbReference type="InterPro" id="IPR007034">
    <property type="entry name" value="BMS1_TSR1_C"/>
</dbReference>
<dbReference type="EMBL" id="JAPFFM010000018">
    <property type="protein sequence ID" value="KAJ6690884.1"/>
    <property type="molecule type" value="Genomic_DNA"/>
</dbReference>
<evidence type="ECO:0000313" key="3">
    <source>
        <dbReference type="Proteomes" id="UP001151752"/>
    </source>
</evidence>
<dbReference type="InterPro" id="IPR039761">
    <property type="entry name" value="Bms1/Tsr1"/>
</dbReference>
<gene>
    <name evidence="2" type="ORF">OIU74_015542</name>
</gene>
<dbReference type="AlphaFoldDB" id="A0A9Q0PN40"/>
<reference evidence="2" key="2">
    <citation type="journal article" date="2023" name="Int. J. Mol. Sci.">
        <title>De Novo Assembly and Annotation of 11 Diverse Shrub Willow (Salix) Genomes Reveals Novel Gene Organization in Sex-Linked Regions.</title>
        <authorList>
            <person name="Hyden B."/>
            <person name="Feng K."/>
            <person name="Yates T.B."/>
            <person name="Jawdy S."/>
            <person name="Cereghino C."/>
            <person name="Smart L.B."/>
            <person name="Muchero W."/>
        </authorList>
    </citation>
    <scope>NUCLEOTIDE SEQUENCE</scope>
    <source>
        <tissue evidence="2">Shoot tip</tissue>
    </source>
</reference>
<dbReference type="GO" id="GO:0030686">
    <property type="term" value="C:90S preribosome"/>
    <property type="evidence" value="ECO:0007669"/>
    <property type="project" value="TreeGrafter"/>
</dbReference>
<comment type="caution">
    <text evidence="2">The sequence shown here is derived from an EMBL/GenBank/DDBJ whole genome shotgun (WGS) entry which is preliminary data.</text>
</comment>
<dbReference type="GO" id="GO:0005525">
    <property type="term" value="F:GTP binding"/>
    <property type="evidence" value="ECO:0007669"/>
    <property type="project" value="TreeGrafter"/>
</dbReference>
<sequence length="108" mass="11821">MVKKVKLVGHPSKIFKKTALIMNMFTSDLEVARFEGAAVRTVSGIPGQVKKVAKDEIGNHPTKKGGAPREGIARCTFEDRILMSDTVFLRAWTQVEAPCNLVIRPGKG</sequence>
<dbReference type="GO" id="GO:0000479">
    <property type="term" value="P:endonucleolytic cleavage of tricistronic rRNA transcript (SSU-rRNA, 5.8S rRNA, LSU-rRNA)"/>
    <property type="evidence" value="ECO:0007669"/>
    <property type="project" value="TreeGrafter"/>
</dbReference>
<accession>A0A9Q0PN40</accession>
<proteinExistence type="predicted"/>
<name>A0A9Q0PN40_9ROSI</name>
<dbReference type="GO" id="GO:0003924">
    <property type="term" value="F:GTPase activity"/>
    <property type="evidence" value="ECO:0007669"/>
    <property type="project" value="TreeGrafter"/>
</dbReference>
<reference evidence="2" key="1">
    <citation type="submission" date="2022-11" db="EMBL/GenBank/DDBJ databases">
        <authorList>
            <person name="Hyden B.L."/>
            <person name="Feng K."/>
            <person name="Yates T."/>
            <person name="Jawdy S."/>
            <person name="Smart L.B."/>
            <person name="Muchero W."/>
        </authorList>
    </citation>
    <scope>NUCLEOTIDE SEQUENCE</scope>
    <source>
        <tissue evidence="2">Shoot tip</tissue>
    </source>
</reference>
<protein>
    <submittedName>
        <fullName evidence="2">RIBOSOME BIOGENESIS PROTEIN</fullName>
    </submittedName>
</protein>
<dbReference type="PANTHER" id="PTHR12858:SF2">
    <property type="entry name" value="RIBOSOME BIOGENESIS PROTEIN BMS1 HOMOLOG"/>
    <property type="match status" value="1"/>
</dbReference>
<dbReference type="Proteomes" id="UP001151752">
    <property type="component" value="Chromosome 17"/>
</dbReference>
<feature type="domain" description="Ribosome biogenesis protein BMS1/TSR1 C-terminal" evidence="1">
    <location>
        <begin position="2"/>
        <end position="96"/>
    </location>
</feature>
<organism evidence="2 3">
    <name type="scientific">Salix koriyanagi</name>
    <dbReference type="NCBI Taxonomy" id="2511006"/>
    <lineage>
        <taxon>Eukaryota</taxon>
        <taxon>Viridiplantae</taxon>
        <taxon>Streptophyta</taxon>
        <taxon>Embryophyta</taxon>
        <taxon>Tracheophyta</taxon>
        <taxon>Spermatophyta</taxon>
        <taxon>Magnoliopsida</taxon>
        <taxon>eudicotyledons</taxon>
        <taxon>Gunneridae</taxon>
        <taxon>Pentapetalae</taxon>
        <taxon>rosids</taxon>
        <taxon>fabids</taxon>
        <taxon>Malpighiales</taxon>
        <taxon>Salicaceae</taxon>
        <taxon>Saliceae</taxon>
        <taxon>Salix</taxon>
    </lineage>
</organism>
<evidence type="ECO:0000259" key="1">
    <source>
        <dbReference type="Pfam" id="PF04950"/>
    </source>
</evidence>
<dbReference type="Pfam" id="PF04950">
    <property type="entry name" value="RIBIOP_C"/>
    <property type="match status" value="1"/>
</dbReference>
<dbReference type="GO" id="GO:0034511">
    <property type="term" value="F:U3 snoRNA binding"/>
    <property type="evidence" value="ECO:0007669"/>
    <property type="project" value="TreeGrafter"/>
</dbReference>
<keyword evidence="3" id="KW-1185">Reference proteome</keyword>